<gene>
    <name evidence="2" type="ORF">SAMN05444159_6121</name>
</gene>
<organism evidence="2 3">
    <name type="scientific">Bradyrhizobium lablabi</name>
    <dbReference type="NCBI Taxonomy" id="722472"/>
    <lineage>
        <taxon>Bacteria</taxon>
        <taxon>Pseudomonadati</taxon>
        <taxon>Pseudomonadota</taxon>
        <taxon>Alphaproteobacteria</taxon>
        <taxon>Hyphomicrobiales</taxon>
        <taxon>Nitrobacteraceae</taxon>
        <taxon>Bradyrhizobium</taxon>
    </lineage>
</organism>
<name>A0A1M7BDY8_9BRAD</name>
<dbReference type="RefSeq" id="WP_197688374.1">
    <property type="nucleotide sequence ID" value="NZ_LT670844.1"/>
</dbReference>
<keyword evidence="2" id="KW-0808">Transferase</keyword>
<dbReference type="Proteomes" id="UP000189935">
    <property type="component" value="Chromosome I"/>
</dbReference>
<dbReference type="EMBL" id="LT670844">
    <property type="protein sequence ID" value="SHL53141.1"/>
    <property type="molecule type" value="Genomic_DNA"/>
</dbReference>
<dbReference type="SUPFAM" id="SSF53335">
    <property type="entry name" value="S-adenosyl-L-methionine-dependent methyltransferases"/>
    <property type="match status" value="1"/>
</dbReference>
<dbReference type="AlphaFoldDB" id="A0A1M7BDY8"/>
<dbReference type="GO" id="GO:0008168">
    <property type="term" value="F:methyltransferase activity"/>
    <property type="evidence" value="ECO:0007669"/>
    <property type="project" value="UniProtKB-KW"/>
</dbReference>
<accession>A0A1M7BDY8</accession>
<dbReference type="PANTHER" id="PTHR42912">
    <property type="entry name" value="METHYLTRANSFERASE"/>
    <property type="match status" value="1"/>
</dbReference>
<dbReference type="PANTHER" id="PTHR42912:SF93">
    <property type="entry name" value="N6-ADENOSINE-METHYLTRANSFERASE TMT1A"/>
    <property type="match status" value="1"/>
</dbReference>
<dbReference type="CDD" id="cd02440">
    <property type="entry name" value="AdoMet_MTases"/>
    <property type="match status" value="1"/>
</dbReference>
<dbReference type="InterPro" id="IPR029063">
    <property type="entry name" value="SAM-dependent_MTases_sf"/>
</dbReference>
<evidence type="ECO:0000313" key="2">
    <source>
        <dbReference type="EMBL" id="SHL53141.1"/>
    </source>
</evidence>
<dbReference type="InterPro" id="IPR041698">
    <property type="entry name" value="Methyltransf_25"/>
</dbReference>
<keyword evidence="2" id="KW-0489">Methyltransferase</keyword>
<sequence length="241" mass="26858">MNAPQEFDRHKETYRSDIDRAVAFSGQSHDFFTRVKAEYLIGLLGAVEKEAPSLAAIPLRVLDVGCGHGHIHPYLIQSALRMKLSAVDVAATVVEEARLMNPTVDYQSYAGERLPYDDNSFDAAYTIAVMHHVPPPQWPAFLNEMRRVVRPGGSIAIFEHNPINPLTQWIVRTCPIDENAVLLGRGRLSKLVAQAKFAAIESRFILFTPLDGAGYRAFDRMIGWLPLGAQYYVSARVPHTG</sequence>
<dbReference type="GO" id="GO:0032259">
    <property type="term" value="P:methylation"/>
    <property type="evidence" value="ECO:0007669"/>
    <property type="project" value="UniProtKB-KW"/>
</dbReference>
<feature type="domain" description="Methyltransferase" evidence="1">
    <location>
        <begin position="61"/>
        <end position="153"/>
    </location>
</feature>
<evidence type="ECO:0000259" key="1">
    <source>
        <dbReference type="Pfam" id="PF13649"/>
    </source>
</evidence>
<dbReference type="Gene3D" id="3.40.50.150">
    <property type="entry name" value="Vaccinia Virus protein VP39"/>
    <property type="match status" value="1"/>
</dbReference>
<reference evidence="2 3" key="1">
    <citation type="submission" date="2016-11" db="EMBL/GenBank/DDBJ databases">
        <authorList>
            <person name="Jaros S."/>
            <person name="Januszkiewicz K."/>
            <person name="Wedrychowicz H."/>
        </authorList>
    </citation>
    <scope>NUCLEOTIDE SEQUENCE [LARGE SCALE GENOMIC DNA]</scope>
    <source>
        <strain evidence="2 3">GAS499</strain>
    </source>
</reference>
<protein>
    <submittedName>
        <fullName evidence="2">Methyltransferase domain-containing protein</fullName>
    </submittedName>
</protein>
<dbReference type="Pfam" id="PF13649">
    <property type="entry name" value="Methyltransf_25"/>
    <property type="match status" value="1"/>
</dbReference>
<dbReference type="InterPro" id="IPR050508">
    <property type="entry name" value="Methyltransf_Superfamily"/>
</dbReference>
<proteinExistence type="predicted"/>
<evidence type="ECO:0000313" key="3">
    <source>
        <dbReference type="Proteomes" id="UP000189935"/>
    </source>
</evidence>